<comment type="similarity">
    <text evidence="5">Belongs to the DarP family.</text>
</comment>
<dbReference type="GO" id="GO:1902626">
    <property type="term" value="P:assembly of large subunit precursor of preribosome"/>
    <property type="evidence" value="ECO:0007669"/>
    <property type="project" value="UniProtKB-UniRule"/>
</dbReference>
<feature type="region of interest" description="Disordered" evidence="6">
    <location>
        <begin position="1"/>
        <end position="21"/>
    </location>
</feature>
<evidence type="ECO:0000256" key="5">
    <source>
        <dbReference type="HAMAP-Rule" id="MF_00765"/>
    </source>
</evidence>
<dbReference type="Proteomes" id="UP000198500">
    <property type="component" value="Unassembled WGS sequence"/>
</dbReference>
<keyword evidence="3 5" id="KW-0699">rRNA-binding</keyword>
<feature type="compositionally biased region" description="Basic and acidic residues" evidence="6">
    <location>
        <begin position="8"/>
        <end position="20"/>
    </location>
</feature>
<dbReference type="PIRSF" id="PIRSF016183">
    <property type="entry name" value="UCP016183"/>
    <property type="match status" value="1"/>
</dbReference>
<dbReference type="AlphaFoldDB" id="A0A1H2QZQ7"/>
<dbReference type="GO" id="GO:0019843">
    <property type="term" value="F:rRNA binding"/>
    <property type="evidence" value="ECO:0007669"/>
    <property type="project" value="UniProtKB-UniRule"/>
</dbReference>
<proteinExistence type="inferred from homology"/>
<dbReference type="PANTHER" id="PTHR38101">
    <property type="entry name" value="UPF0307 PROTEIN YJGA"/>
    <property type="match status" value="1"/>
</dbReference>
<name>A0A1H2QZQ7_9GAMM</name>
<evidence type="ECO:0000256" key="3">
    <source>
        <dbReference type="ARBA" id="ARBA00022730"/>
    </source>
</evidence>
<dbReference type="RefSeq" id="WP_092567622.1">
    <property type="nucleotide sequence ID" value="NZ_BMXH01000001.1"/>
</dbReference>
<dbReference type="GO" id="GO:0005829">
    <property type="term" value="C:cytosol"/>
    <property type="evidence" value="ECO:0007669"/>
    <property type="project" value="TreeGrafter"/>
</dbReference>
<dbReference type="InterPro" id="IPR023153">
    <property type="entry name" value="DarP_sf"/>
</dbReference>
<keyword evidence="1 5" id="KW-0963">Cytoplasm</keyword>
<accession>A0A1H2QZQ7</accession>
<comment type="function">
    <text evidence="5">Member of a network of 50S ribosomal subunit biogenesis factors which assembles along the 30S-50S interface, preventing incorrect 23S rRNA structures from forming. Promotes peptidyl transferase center (PTC) maturation.</text>
</comment>
<protein>
    <recommendedName>
        <fullName evidence="5">Dual-action ribosomal maturation protein DarP</fullName>
    </recommendedName>
    <alternativeName>
        <fullName evidence="5">Large ribosomal subunit assembly factor DarP</fullName>
    </alternativeName>
</protein>
<dbReference type="Pfam" id="PF04751">
    <property type="entry name" value="DarP"/>
    <property type="match status" value="1"/>
</dbReference>
<evidence type="ECO:0000256" key="2">
    <source>
        <dbReference type="ARBA" id="ARBA00022517"/>
    </source>
</evidence>
<keyword evidence="8" id="KW-1185">Reference proteome</keyword>
<dbReference type="CDD" id="cd16331">
    <property type="entry name" value="YjgA-like"/>
    <property type="match status" value="1"/>
</dbReference>
<dbReference type="HAMAP" id="MF_00765">
    <property type="entry name" value="DarP"/>
    <property type="match status" value="1"/>
</dbReference>
<dbReference type="STRING" id="574349.SAMN05443545_101194"/>
<dbReference type="SUPFAM" id="SSF158710">
    <property type="entry name" value="PSPTO4464-like"/>
    <property type="match status" value="1"/>
</dbReference>
<dbReference type="NCBIfam" id="NF003593">
    <property type="entry name" value="PRK05255.1-1"/>
    <property type="match status" value="1"/>
</dbReference>
<comment type="subcellular location">
    <subcellularLocation>
        <location evidence="5">Cytoplasm</location>
    </subcellularLocation>
    <text evidence="5">Associates with late stage pre-50S ribosomal subunits.</text>
</comment>
<keyword evidence="4 5" id="KW-0694">RNA-binding</keyword>
<evidence type="ECO:0000313" key="7">
    <source>
        <dbReference type="EMBL" id="SDW12653.1"/>
    </source>
</evidence>
<organism evidence="7 8">
    <name type="scientific">Aidingimonas halophila</name>
    <dbReference type="NCBI Taxonomy" id="574349"/>
    <lineage>
        <taxon>Bacteria</taxon>
        <taxon>Pseudomonadati</taxon>
        <taxon>Pseudomonadota</taxon>
        <taxon>Gammaproteobacteria</taxon>
        <taxon>Oceanospirillales</taxon>
        <taxon>Halomonadaceae</taxon>
        <taxon>Aidingimonas</taxon>
    </lineage>
</organism>
<sequence length="169" mass="20142">MSLNSPADEPKSKSQRKREMQALQNLGEKIIALPGSQRRQLPLSEDMRMAIEEADRISSHEARRRHMQYIGKLMRREDTEAIHTTFEQFEQFEQEKRQRDHALHQLEMWRDRLIDDGDAAVESVIHELPHIDRQSLRQFIRNARRERERQKPPINARKLFKLLRDTAGL</sequence>
<keyword evidence="2 5" id="KW-0690">Ribosome biogenesis</keyword>
<gene>
    <name evidence="5" type="primary">darP</name>
    <name evidence="7" type="ORF">SAMN05443545_101194</name>
</gene>
<reference evidence="7 8" key="1">
    <citation type="submission" date="2016-10" db="EMBL/GenBank/DDBJ databases">
        <authorList>
            <person name="de Groot N.N."/>
        </authorList>
    </citation>
    <scope>NUCLEOTIDE SEQUENCE [LARGE SCALE GENOMIC DNA]</scope>
    <source>
        <strain evidence="7 8">DSM 19219</strain>
    </source>
</reference>
<dbReference type="InterPro" id="IPR006839">
    <property type="entry name" value="DarP"/>
</dbReference>
<dbReference type="OrthoDB" id="5293604at2"/>
<evidence type="ECO:0000256" key="1">
    <source>
        <dbReference type="ARBA" id="ARBA00022490"/>
    </source>
</evidence>
<evidence type="ECO:0000313" key="8">
    <source>
        <dbReference type="Proteomes" id="UP000198500"/>
    </source>
</evidence>
<dbReference type="GO" id="GO:0043022">
    <property type="term" value="F:ribosome binding"/>
    <property type="evidence" value="ECO:0007669"/>
    <property type="project" value="UniProtKB-UniRule"/>
</dbReference>
<dbReference type="Gene3D" id="1.10.60.30">
    <property type="entry name" value="PSPTO4464-like domains"/>
    <property type="match status" value="2"/>
</dbReference>
<evidence type="ECO:0000256" key="4">
    <source>
        <dbReference type="ARBA" id="ARBA00022884"/>
    </source>
</evidence>
<dbReference type="EMBL" id="FNNI01000001">
    <property type="protein sequence ID" value="SDW12653.1"/>
    <property type="molecule type" value="Genomic_DNA"/>
</dbReference>
<dbReference type="PANTHER" id="PTHR38101:SF1">
    <property type="entry name" value="UPF0307 PROTEIN YJGA"/>
    <property type="match status" value="1"/>
</dbReference>
<evidence type="ECO:0000256" key="6">
    <source>
        <dbReference type="SAM" id="MobiDB-lite"/>
    </source>
</evidence>